<sequence length="653" mass="72193">MTKKRKNTHPAESSVSTADQRTMLHLQDIPAQAFSESWSPQPHSPPHKPEASSWRKGKNFYVYAFLDAFYPSYRVPELGTPGPVEQFAGISYPGEDPTIYRLDEGYTVPQALVDEYDMHNVALSELGKSTQESFSHCLSFPGTSSHSPDSPRTSSKNGSRGGKARAVSSGNEEDVRQGVSNEDLPSCGSELGASRRASTAGSHYQGTLYSTEATSLSMREAESADLSIVDDLGERQTVESLNERTDDEGQDASNTLPIGVAEACRKGGRPSNAFYRDAAAIAKAYYDGVARVMKIYKVSQKVAEIATGLQPRVVETRKTSTWNIHQRVYKIQNPKQEEESVAGFKARQGHDYALHVKPLAKEEKMKVKEDYESMVMDFFLDGKGKDLKILSPAKRVESACKALQKLAQMISRADHEIQCFGGVNYVGSDKAGEATRGATFVSGDVVLRAIKLFNIGTQAIMLKTTAFLKAAVSKQEMDQALEVVSSALLVTTTEADRNDKHATHPTVSEAAHITIFNNSDPRKRGRSYLGFTYKKVNSRATVDWLNLLHNMVKSQFRLRNCDLSPHPGQKEFAVEKIPLKKWQEIGNLLTADDFHPVTGGQNPKALAFIPWTEEEKRYRIGSREYCRIPLIVGQNGEPLICLSQAEQLSKRAS</sequence>
<dbReference type="OrthoDB" id="3111501at2759"/>
<feature type="compositionally biased region" description="Low complexity" evidence="1">
    <location>
        <begin position="143"/>
        <end position="155"/>
    </location>
</feature>
<accession>A0A409X2M4</accession>
<dbReference type="EMBL" id="NHYE01004368">
    <property type="protein sequence ID" value="PPQ84996.1"/>
    <property type="molecule type" value="Genomic_DNA"/>
</dbReference>
<feature type="compositionally biased region" description="Polar residues" evidence="1">
    <location>
        <begin position="10"/>
        <end position="20"/>
    </location>
</feature>
<feature type="region of interest" description="Disordered" evidence="1">
    <location>
        <begin position="1"/>
        <end position="22"/>
    </location>
</feature>
<gene>
    <name evidence="2" type="ORF">CVT26_007544</name>
</gene>
<feature type="region of interest" description="Disordered" evidence="1">
    <location>
        <begin position="137"/>
        <end position="202"/>
    </location>
</feature>
<name>A0A409X2M4_9AGAR</name>
<reference evidence="2 3" key="1">
    <citation type="journal article" date="2018" name="Evol. Lett.">
        <title>Horizontal gene cluster transfer increased hallucinogenic mushroom diversity.</title>
        <authorList>
            <person name="Reynolds H.T."/>
            <person name="Vijayakumar V."/>
            <person name="Gluck-Thaler E."/>
            <person name="Korotkin H.B."/>
            <person name="Matheny P.B."/>
            <person name="Slot J.C."/>
        </authorList>
    </citation>
    <scope>NUCLEOTIDE SEQUENCE [LARGE SCALE GENOMIC DNA]</scope>
    <source>
        <strain evidence="2 3">SRW20</strain>
    </source>
</reference>
<protein>
    <submittedName>
        <fullName evidence="2">Uncharacterized protein</fullName>
    </submittedName>
</protein>
<proteinExistence type="predicted"/>
<organism evidence="2 3">
    <name type="scientific">Gymnopilus dilepis</name>
    <dbReference type="NCBI Taxonomy" id="231916"/>
    <lineage>
        <taxon>Eukaryota</taxon>
        <taxon>Fungi</taxon>
        <taxon>Dikarya</taxon>
        <taxon>Basidiomycota</taxon>
        <taxon>Agaricomycotina</taxon>
        <taxon>Agaricomycetes</taxon>
        <taxon>Agaricomycetidae</taxon>
        <taxon>Agaricales</taxon>
        <taxon>Agaricineae</taxon>
        <taxon>Hymenogastraceae</taxon>
        <taxon>Gymnopilus</taxon>
    </lineage>
</organism>
<keyword evidence="3" id="KW-1185">Reference proteome</keyword>
<comment type="caution">
    <text evidence="2">The sequence shown here is derived from an EMBL/GenBank/DDBJ whole genome shotgun (WGS) entry which is preliminary data.</text>
</comment>
<evidence type="ECO:0000256" key="1">
    <source>
        <dbReference type="SAM" id="MobiDB-lite"/>
    </source>
</evidence>
<dbReference type="InParanoid" id="A0A409X2M4"/>
<evidence type="ECO:0000313" key="2">
    <source>
        <dbReference type="EMBL" id="PPQ84996.1"/>
    </source>
</evidence>
<dbReference type="Proteomes" id="UP000284706">
    <property type="component" value="Unassembled WGS sequence"/>
</dbReference>
<dbReference type="AlphaFoldDB" id="A0A409X2M4"/>
<evidence type="ECO:0000313" key="3">
    <source>
        <dbReference type="Proteomes" id="UP000284706"/>
    </source>
</evidence>